<evidence type="ECO:0000259" key="1">
    <source>
        <dbReference type="PROSITE" id="PS50097"/>
    </source>
</evidence>
<accession>A0A443S5C4</accession>
<dbReference type="EMBL" id="NCKV01008054">
    <property type="protein sequence ID" value="RWS22730.1"/>
    <property type="molecule type" value="Genomic_DNA"/>
</dbReference>
<dbReference type="OrthoDB" id="6420239at2759"/>
<comment type="caution">
    <text evidence="2">The sequence shown here is derived from an EMBL/GenBank/DDBJ whole genome shotgun (WGS) entry which is preliminary data.</text>
</comment>
<dbReference type="PANTHER" id="PTHR46306">
    <property type="entry name" value="BTB/POZ DOMAIN-CONTAINING PROTEIN 9"/>
    <property type="match status" value="1"/>
</dbReference>
<dbReference type="Pfam" id="PF07707">
    <property type="entry name" value="BACK"/>
    <property type="match status" value="1"/>
</dbReference>
<dbReference type="InterPro" id="IPR000210">
    <property type="entry name" value="BTB/POZ_dom"/>
</dbReference>
<dbReference type="PROSITE" id="PS50097">
    <property type="entry name" value="BTB"/>
    <property type="match status" value="1"/>
</dbReference>
<feature type="domain" description="BTB" evidence="1">
    <location>
        <begin position="24"/>
        <end position="91"/>
    </location>
</feature>
<dbReference type="SMART" id="SM00875">
    <property type="entry name" value="BACK"/>
    <property type="match status" value="1"/>
</dbReference>
<dbReference type="Proteomes" id="UP000288716">
    <property type="component" value="Unassembled WGS sequence"/>
</dbReference>
<proteinExistence type="predicted"/>
<dbReference type="InterPro" id="IPR052407">
    <property type="entry name" value="BTB_POZ_domain_cont_9"/>
</dbReference>
<name>A0A443S5C4_9ACAR</name>
<dbReference type="SMART" id="SM00225">
    <property type="entry name" value="BTB"/>
    <property type="match status" value="1"/>
</dbReference>
<dbReference type="Pfam" id="PF00651">
    <property type="entry name" value="BTB"/>
    <property type="match status" value="1"/>
</dbReference>
<evidence type="ECO:0000313" key="3">
    <source>
        <dbReference type="Proteomes" id="UP000288716"/>
    </source>
</evidence>
<dbReference type="SUPFAM" id="SSF54695">
    <property type="entry name" value="POZ domain"/>
    <property type="match status" value="1"/>
</dbReference>
<dbReference type="STRING" id="299467.A0A443S5C4"/>
<protein>
    <submittedName>
        <fullName evidence="2">BTB/POZ domain-containing protein 9-like protein</fullName>
    </submittedName>
</protein>
<dbReference type="AlphaFoldDB" id="A0A443S5C4"/>
<dbReference type="Gene3D" id="3.30.710.10">
    <property type="entry name" value="Potassium Channel Kv1.1, Chain A"/>
    <property type="match status" value="1"/>
</dbReference>
<dbReference type="InterPro" id="IPR011333">
    <property type="entry name" value="SKP1/BTB/POZ_sf"/>
</dbReference>
<evidence type="ECO:0000313" key="2">
    <source>
        <dbReference type="EMBL" id="RWS22730.1"/>
    </source>
</evidence>
<gene>
    <name evidence="2" type="ORF">B4U80_13503</name>
</gene>
<dbReference type="VEuPathDB" id="VectorBase:LDEU009310"/>
<dbReference type="PANTHER" id="PTHR46306:SF1">
    <property type="entry name" value="BTB_POZ DOMAIN-CONTAINING PROTEIN 9"/>
    <property type="match status" value="1"/>
</dbReference>
<dbReference type="Gene3D" id="1.25.40.420">
    <property type="match status" value="1"/>
</dbReference>
<reference evidence="2 3" key="1">
    <citation type="journal article" date="2018" name="Gigascience">
        <title>Genomes of trombidid mites reveal novel predicted allergens and laterally-transferred genes associated with secondary metabolism.</title>
        <authorList>
            <person name="Dong X."/>
            <person name="Chaisiri K."/>
            <person name="Xia D."/>
            <person name="Armstrong S.D."/>
            <person name="Fang Y."/>
            <person name="Donnelly M.J."/>
            <person name="Kadowaki T."/>
            <person name="McGarry J.W."/>
            <person name="Darby A.C."/>
            <person name="Makepeace B.L."/>
        </authorList>
    </citation>
    <scope>NUCLEOTIDE SEQUENCE [LARGE SCALE GENOMIC DNA]</scope>
    <source>
        <strain evidence="2">UoL-UT</strain>
    </source>
</reference>
<organism evidence="2 3">
    <name type="scientific">Leptotrombidium deliense</name>
    <dbReference type="NCBI Taxonomy" id="299467"/>
    <lineage>
        <taxon>Eukaryota</taxon>
        <taxon>Metazoa</taxon>
        <taxon>Ecdysozoa</taxon>
        <taxon>Arthropoda</taxon>
        <taxon>Chelicerata</taxon>
        <taxon>Arachnida</taxon>
        <taxon>Acari</taxon>
        <taxon>Acariformes</taxon>
        <taxon>Trombidiformes</taxon>
        <taxon>Prostigmata</taxon>
        <taxon>Anystina</taxon>
        <taxon>Parasitengona</taxon>
        <taxon>Trombiculoidea</taxon>
        <taxon>Trombiculidae</taxon>
        <taxon>Leptotrombidium</taxon>
    </lineage>
</organism>
<sequence length="378" mass="43622">MSSNDSSYIGEARIKRIRMDSEFKDLTFLVEDMEIKANRTLMAASCDYFKVMLYGKTNESKMSRIKLNSTPGMAFKKVVEFVHTDECDIETIDEKHMLDLISLSHEYQFSHLLNYIYDDILLDGFSVDFCISLFDLSIEKQLNDFKDKCLQYFDVIFNEEVETDRFVKFSRRLVDELMLRDSFAISELDLFKCLLKWIEANGEEQSIGIFKNLRLNLINIKDFNTHVMPTKLISCEDYLIALENNTFTERAVKQKAGAESNSICVKKVINECLVTTETISLNVNQSLSFHMIRSKKQMNRIHFRVASGTGSPNFRLKVTSNHYECIPITVKRIASNVGTINGYDEYRVKFSDSTVQTFSISALSKPIVVHSYFVCSQK</sequence>
<dbReference type="InterPro" id="IPR011705">
    <property type="entry name" value="BACK"/>
</dbReference>
<keyword evidence="3" id="KW-1185">Reference proteome</keyword>
<dbReference type="GO" id="GO:0005737">
    <property type="term" value="C:cytoplasm"/>
    <property type="evidence" value="ECO:0007669"/>
    <property type="project" value="TreeGrafter"/>
</dbReference>